<organism evidence="1 2">
    <name type="scientific">Acinetobacter shaoyimingii</name>
    <dbReference type="NCBI Taxonomy" id="2715164"/>
    <lineage>
        <taxon>Bacteria</taxon>
        <taxon>Pseudomonadati</taxon>
        <taxon>Pseudomonadota</taxon>
        <taxon>Gammaproteobacteria</taxon>
        <taxon>Moraxellales</taxon>
        <taxon>Moraxellaceae</taxon>
        <taxon>Acinetobacter</taxon>
    </lineage>
</organism>
<dbReference type="AlphaFoldDB" id="A0A6G8S0B2"/>
<sequence length="420" mass="46632">MGMTSISHAKILTWKDNIPSSLSQFQNNPEQLAHLAQDKIVIYTLPATKTSLPTLKTDPNPIANFTTAAVVVPVSPSAVEKTIGNYAEYVGLYPTLKSAKILERSGNITQVKYKVSIPTPIPVLNFNEDVTFQHQLDKNSLASIVIDAPIPYGVGKIEWFRLAENKTLITLTQWGDLNHPKGFVFSKIMNAVPEAKLGIPSGTNTFILESLRKRFSANTKTTTLSAGEFPQVYLSPAQLEKVSQLSQNTQHPVSFVHLPSSVPYKHSNENLRFVTTYQYYSQSPQQLQKWTQPNAYKMLFPRQIKSIKTTALEHGSQDAEFKVSVGLGVINIPFHFKMNFNYPNATSNAFYANGGDLKYIKGTTEFNAHAKGTLLKMVTAMKIDEKAPFLIRAARSLPYHDVLPTVGGNVVFAEKIKAKN</sequence>
<accession>A0A6G8S0B2</accession>
<gene>
    <name evidence="1" type="ORF">G8E00_13890</name>
</gene>
<proteinExistence type="predicted"/>
<dbReference type="Proteomes" id="UP000502297">
    <property type="component" value="Chromosome"/>
</dbReference>
<keyword evidence="2" id="KW-1185">Reference proteome</keyword>
<name>A0A6G8S0B2_9GAMM</name>
<dbReference type="KEGG" id="asha:G8E00_13890"/>
<evidence type="ECO:0000313" key="2">
    <source>
        <dbReference type="Proteomes" id="UP000502297"/>
    </source>
</evidence>
<dbReference type="SUPFAM" id="SSF55961">
    <property type="entry name" value="Bet v1-like"/>
    <property type="match status" value="1"/>
</dbReference>
<evidence type="ECO:0000313" key="1">
    <source>
        <dbReference type="EMBL" id="QIO07545.1"/>
    </source>
</evidence>
<reference evidence="1 2" key="1">
    <citation type="submission" date="2020-03" db="EMBL/GenBank/DDBJ databases">
        <authorList>
            <person name="Zhu W."/>
        </authorList>
    </citation>
    <scope>NUCLEOTIDE SEQUENCE [LARGE SCALE GENOMIC DNA]</scope>
    <source>
        <strain evidence="1 2">323-1</strain>
    </source>
</reference>
<dbReference type="EMBL" id="CP049801">
    <property type="protein sequence ID" value="QIO07545.1"/>
    <property type="molecule type" value="Genomic_DNA"/>
</dbReference>
<protein>
    <submittedName>
        <fullName evidence="1">SRPBCC family protein</fullName>
    </submittedName>
</protein>